<dbReference type="GO" id="GO:1904158">
    <property type="term" value="P:axonemal central apparatus assembly"/>
    <property type="evidence" value="ECO:0007669"/>
    <property type="project" value="TreeGrafter"/>
</dbReference>
<keyword evidence="5" id="KW-0966">Cell projection</keyword>
<keyword evidence="3" id="KW-0963">Cytoplasm</keyword>
<feature type="domain" description="HYDIN/VesB/CFA65-like Ig-like" evidence="6">
    <location>
        <begin position="431"/>
        <end position="526"/>
    </location>
</feature>
<dbReference type="Pfam" id="PF24771">
    <property type="entry name" value="Ig_CFAP74_1st"/>
    <property type="match status" value="1"/>
</dbReference>
<dbReference type="GO" id="GO:0005930">
    <property type="term" value="C:axoneme"/>
    <property type="evidence" value="ECO:0007669"/>
    <property type="project" value="TreeGrafter"/>
</dbReference>
<evidence type="ECO:0000256" key="5">
    <source>
        <dbReference type="ARBA" id="ARBA00023273"/>
    </source>
</evidence>
<dbReference type="PANTHER" id="PTHR23053">
    <property type="entry name" value="DLEC1 DELETED IN LUNG AND ESOPHAGEAL CANCER 1"/>
    <property type="match status" value="1"/>
</dbReference>
<evidence type="ECO:0000313" key="7">
    <source>
        <dbReference type="Ensembl" id="ENSNMLP00000015269.1"/>
    </source>
</evidence>
<dbReference type="AlphaFoldDB" id="A0A8C6T3I3"/>
<feature type="domain" description="HYDIN/VesB/CFA65-like Ig-like" evidence="6">
    <location>
        <begin position="183"/>
        <end position="276"/>
    </location>
</feature>
<evidence type="ECO:0000256" key="3">
    <source>
        <dbReference type="ARBA" id="ARBA00022490"/>
    </source>
</evidence>
<keyword evidence="8" id="KW-1185">Reference proteome</keyword>
<name>A0A8C6T3I3_9GOBI</name>
<dbReference type="InterPro" id="IPR053879">
    <property type="entry name" value="HYDIN_VesB_CFA65-like_Ig"/>
</dbReference>
<organism evidence="7 8">
    <name type="scientific">Neogobius melanostomus</name>
    <name type="common">round goby</name>
    <dbReference type="NCBI Taxonomy" id="47308"/>
    <lineage>
        <taxon>Eukaryota</taxon>
        <taxon>Metazoa</taxon>
        <taxon>Chordata</taxon>
        <taxon>Craniata</taxon>
        <taxon>Vertebrata</taxon>
        <taxon>Euteleostomi</taxon>
        <taxon>Actinopterygii</taxon>
        <taxon>Neopterygii</taxon>
        <taxon>Teleostei</taxon>
        <taxon>Neoteleostei</taxon>
        <taxon>Acanthomorphata</taxon>
        <taxon>Gobiaria</taxon>
        <taxon>Gobiiformes</taxon>
        <taxon>Gobioidei</taxon>
        <taxon>Gobiidae</taxon>
        <taxon>Benthophilinae</taxon>
        <taxon>Neogobiini</taxon>
        <taxon>Neogobius</taxon>
    </lineage>
</organism>
<dbReference type="InterPro" id="IPR013783">
    <property type="entry name" value="Ig-like_fold"/>
</dbReference>
<evidence type="ECO:0000259" key="6">
    <source>
        <dbReference type="Pfam" id="PF22544"/>
    </source>
</evidence>
<dbReference type="Pfam" id="PF22544">
    <property type="entry name" value="HYDIN_VesB_CFA65-like_Ig"/>
    <property type="match status" value="2"/>
</dbReference>
<dbReference type="Ensembl" id="ENSNMLT00000017157.1">
    <property type="protein sequence ID" value="ENSNMLP00000015269.1"/>
    <property type="gene ID" value="ENSNMLG00000010115.1"/>
</dbReference>
<evidence type="ECO:0000256" key="1">
    <source>
        <dbReference type="ARBA" id="ARBA00004138"/>
    </source>
</evidence>
<sequence length="664" mass="74817">MESINLYFGQSQSSWKYSSYLKVDCILCFQRTPSTFARELLRSSEERLANIKQMEPPRILELLDMANTTFHKLSSVDMDQALFQPYPTEILFQNFTAGETYKLPLWLFNMDKVPRHVRLEQVESQFFHVAGPEGASSKVAPGLSAAFTVVFTPQDNKDYQHALVFVTERERFEVPVTAIGPRAILDFRDELLLPTCPVKASTERTHLIRNIGNSRAHFRLHTEIPFSVEPASGSLEVGESLQVTVTFAPLSAGEHTQDLLLSYHTGEVVYIRLSGACEELAIRLEPDAVHLKKTYIKKLLIIIIMHYLYMLFQTLKVSLQFWALRIGPRTNGANNGRKYWGENHLFELKQPSHFLSFLSLRPVRVADVVFASLFLQEGEIWPKVTQEFHINFKPQAHTLYQQTLYCHITGRESPLSLTVKGEGMGPRLVPSYSVMDMRKVFIGDNDWYEVTLTNKGLIDAPFQMSSPDTTFGRCFSFSPAEGVVLPAACQVVTVSFSSPVLGPFSEDLLLTVKGQPHPLNLNFRGCVIGPTFDFDVKELNFGDVAFGFPQTALVTLFNKSFVPMTFSLCVLGDGSGPPSVTCVQQVKDMSRQQWQCGTAEDRRVRPKEFTVSPQADTVSAMSQATLCSNTVRRYKLALAVDVEGVGKEIKTLPINARWVYSHRH</sequence>
<comment type="subcellular location">
    <subcellularLocation>
        <location evidence="1">Cell projection</location>
        <location evidence="1">Cilium</location>
    </subcellularLocation>
    <subcellularLocation>
        <location evidence="2">Cytoplasm</location>
    </subcellularLocation>
</comment>
<keyword evidence="4" id="KW-0969">Cilium</keyword>
<reference evidence="7" key="2">
    <citation type="submission" date="2025-09" db="UniProtKB">
        <authorList>
            <consortium name="Ensembl"/>
        </authorList>
    </citation>
    <scope>IDENTIFICATION</scope>
</reference>
<evidence type="ECO:0000256" key="4">
    <source>
        <dbReference type="ARBA" id="ARBA00023069"/>
    </source>
</evidence>
<proteinExistence type="predicted"/>
<accession>A0A8C6T3I3</accession>
<evidence type="ECO:0000256" key="2">
    <source>
        <dbReference type="ARBA" id="ARBA00004496"/>
    </source>
</evidence>
<dbReference type="Proteomes" id="UP000694523">
    <property type="component" value="Unplaced"/>
</dbReference>
<evidence type="ECO:0000313" key="8">
    <source>
        <dbReference type="Proteomes" id="UP000694523"/>
    </source>
</evidence>
<dbReference type="GO" id="GO:0003341">
    <property type="term" value="P:cilium movement"/>
    <property type="evidence" value="ECO:0007669"/>
    <property type="project" value="TreeGrafter"/>
</dbReference>
<reference evidence="7" key="1">
    <citation type="submission" date="2025-08" db="UniProtKB">
        <authorList>
            <consortium name="Ensembl"/>
        </authorList>
    </citation>
    <scope>IDENTIFICATION</scope>
</reference>
<protein>
    <recommendedName>
        <fullName evidence="6">HYDIN/VesB/CFA65-like Ig-like domain-containing protein</fullName>
    </recommendedName>
</protein>
<dbReference type="PANTHER" id="PTHR23053:SF0">
    <property type="entry name" value="HYDROCEPHALUS-INDUCING PROTEIN HOMOLOG"/>
    <property type="match status" value="1"/>
</dbReference>
<dbReference type="InterPro" id="IPR033305">
    <property type="entry name" value="Hydin-like"/>
</dbReference>
<dbReference type="Gene3D" id="2.60.40.10">
    <property type="entry name" value="Immunoglobulins"/>
    <property type="match status" value="5"/>
</dbReference>